<accession>A0AAV2B845</accession>
<gene>
    <name evidence="1" type="ORF">LARSCL_LOCUS17514</name>
</gene>
<proteinExistence type="predicted"/>
<sequence>MTTENSLSSFLRNSVTACSSSAAMIPSSTYTIKYIDFSSFKNKHGSQLDCFKPLHSAKLLKRSFQHLGACFKPYILFSNLHTCPVPSLNPSG</sequence>
<evidence type="ECO:0000313" key="2">
    <source>
        <dbReference type="Proteomes" id="UP001497382"/>
    </source>
</evidence>
<organism evidence="1 2">
    <name type="scientific">Larinioides sclopetarius</name>
    <dbReference type="NCBI Taxonomy" id="280406"/>
    <lineage>
        <taxon>Eukaryota</taxon>
        <taxon>Metazoa</taxon>
        <taxon>Ecdysozoa</taxon>
        <taxon>Arthropoda</taxon>
        <taxon>Chelicerata</taxon>
        <taxon>Arachnida</taxon>
        <taxon>Araneae</taxon>
        <taxon>Araneomorphae</taxon>
        <taxon>Entelegynae</taxon>
        <taxon>Araneoidea</taxon>
        <taxon>Araneidae</taxon>
        <taxon>Larinioides</taxon>
    </lineage>
</organism>
<dbReference type="Proteomes" id="UP001497382">
    <property type="component" value="Unassembled WGS sequence"/>
</dbReference>
<protein>
    <submittedName>
        <fullName evidence="1">Uncharacterized protein</fullName>
    </submittedName>
</protein>
<keyword evidence="2" id="KW-1185">Reference proteome</keyword>
<name>A0AAV2B845_9ARAC</name>
<evidence type="ECO:0000313" key="1">
    <source>
        <dbReference type="EMBL" id="CAL1292164.1"/>
    </source>
</evidence>
<dbReference type="EMBL" id="CAXIEN010000300">
    <property type="protein sequence ID" value="CAL1292164.1"/>
    <property type="molecule type" value="Genomic_DNA"/>
</dbReference>
<reference evidence="1 2" key="1">
    <citation type="submission" date="2024-04" db="EMBL/GenBank/DDBJ databases">
        <authorList>
            <person name="Rising A."/>
            <person name="Reimegard J."/>
            <person name="Sonavane S."/>
            <person name="Akerstrom W."/>
            <person name="Nylinder S."/>
            <person name="Hedman E."/>
            <person name="Kallberg Y."/>
        </authorList>
    </citation>
    <scope>NUCLEOTIDE SEQUENCE [LARGE SCALE GENOMIC DNA]</scope>
</reference>
<dbReference type="AlphaFoldDB" id="A0AAV2B845"/>
<comment type="caution">
    <text evidence="1">The sequence shown here is derived from an EMBL/GenBank/DDBJ whole genome shotgun (WGS) entry which is preliminary data.</text>
</comment>